<dbReference type="SUPFAM" id="SSF103473">
    <property type="entry name" value="MFS general substrate transporter"/>
    <property type="match status" value="1"/>
</dbReference>
<proteinExistence type="predicted"/>
<accession>A0A382BE11</accession>
<dbReference type="InterPro" id="IPR020846">
    <property type="entry name" value="MFS_dom"/>
</dbReference>
<feature type="domain" description="Major facilitator superfamily (MFS) profile" evidence="2">
    <location>
        <begin position="23"/>
        <end position="417"/>
    </location>
</feature>
<reference evidence="3" key="1">
    <citation type="submission" date="2018-05" db="EMBL/GenBank/DDBJ databases">
        <authorList>
            <person name="Lanie J.A."/>
            <person name="Ng W.-L."/>
            <person name="Kazmierczak K.M."/>
            <person name="Andrzejewski T.M."/>
            <person name="Davidsen T.M."/>
            <person name="Wayne K.J."/>
            <person name="Tettelin H."/>
            <person name="Glass J.I."/>
            <person name="Rusch D."/>
            <person name="Podicherti R."/>
            <person name="Tsui H.-C.T."/>
            <person name="Winkler M.E."/>
        </authorList>
    </citation>
    <scope>NUCLEOTIDE SEQUENCE</scope>
</reference>
<dbReference type="GO" id="GO:0022857">
    <property type="term" value="F:transmembrane transporter activity"/>
    <property type="evidence" value="ECO:0007669"/>
    <property type="project" value="InterPro"/>
</dbReference>
<feature type="transmembrane region" description="Helical" evidence="1">
    <location>
        <begin position="303"/>
        <end position="322"/>
    </location>
</feature>
<name>A0A382BE11_9ZZZZ</name>
<feature type="transmembrane region" description="Helical" evidence="1">
    <location>
        <begin position="149"/>
        <end position="167"/>
    </location>
</feature>
<feature type="transmembrane region" description="Helical" evidence="1">
    <location>
        <begin position="328"/>
        <end position="348"/>
    </location>
</feature>
<dbReference type="PANTHER" id="PTHR11360:SF308">
    <property type="entry name" value="BLL3089 PROTEIN"/>
    <property type="match status" value="1"/>
</dbReference>
<evidence type="ECO:0000256" key="1">
    <source>
        <dbReference type="SAM" id="Phobius"/>
    </source>
</evidence>
<dbReference type="PROSITE" id="PS50850">
    <property type="entry name" value="MFS"/>
    <property type="match status" value="1"/>
</dbReference>
<feature type="transmembrane region" description="Helical" evidence="1">
    <location>
        <begin position="55"/>
        <end position="75"/>
    </location>
</feature>
<feature type="transmembrane region" description="Helical" evidence="1">
    <location>
        <begin position="16"/>
        <end position="35"/>
    </location>
</feature>
<dbReference type="AlphaFoldDB" id="A0A382BE11"/>
<feature type="transmembrane region" description="Helical" evidence="1">
    <location>
        <begin position="393"/>
        <end position="412"/>
    </location>
</feature>
<sequence length="421" mass="46180">MLNQLRRSAYEKLQGNFFYGWVILVVAMLAMFGTGPGQSHLIGIFFDSLSEDLELPRTSIAAAYGSATLVAAFLLPQVGKLIDRFGAASLMWVLVVCLGLAAMFFSMAFNWVFIAIGFGFLRFVGQGSMMMTCANLVSQWFDKKRGMALGLMSLGFPISMAIHPPLAQWMINQVGWRESWIWLGVATWALLLPPVVIFLFSKPEELGLNPDGEVNEDTGSGPLEITGMTLSEALRTPAFYILCCGLFSFSMLVTSLHVENKGILTRHGLDPQTATLMFTVSGIMAALSMPIIGRMLDRFRSNWMFAGGLLVMSTSLISVTFVEGVYSAMLYATVFGINNGITMTYFSFFWPRFFGRKHLGSIQGTSQMIMVVGASIGPLPLAIAADYTGDYDLTLRFLALLPATFSIAALFLRQPSQMEGS</sequence>
<evidence type="ECO:0000313" key="3">
    <source>
        <dbReference type="EMBL" id="SVB12008.1"/>
    </source>
</evidence>
<feature type="transmembrane region" description="Helical" evidence="1">
    <location>
        <begin position="238"/>
        <end position="256"/>
    </location>
</feature>
<feature type="transmembrane region" description="Helical" evidence="1">
    <location>
        <begin position="368"/>
        <end position="387"/>
    </location>
</feature>
<dbReference type="Gene3D" id="1.20.1250.20">
    <property type="entry name" value="MFS general substrate transporter like domains"/>
    <property type="match status" value="2"/>
</dbReference>
<gene>
    <name evidence="3" type="ORF">METZ01_LOCUS164862</name>
</gene>
<protein>
    <recommendedName>
        <fullName evidence="2">Major facilitator superfamily (MFS) profile domain-containing protein</fullName>
    </recommendedName>
</protein>
<dbReference type="InterPro" id="IPR036259">
    <property type="entry name" value="MFS_trans_sf"/>
</dbReference>
<feature type="transmembrane region" description="Helical" evidence="1">
    <location>
        <begin position="87"/>
        <end position="105"/>
    </location>
</feature>
<feature type="transmembrane region" description="Helical" evidence="1">
    <location>
        <begin position="111"/>
        <end position="137"/>
    </location>
</feature>
<feature type="transmembrane region" description="Helical" evidence="1">
    <location>
        <begin position="179"/>
        <end position="200"/>
    </location>
</feature>
<dbReference type="Pfam" id="PF07690">
    <property type="entry name" value="MFS_1"/>
    <property type="match status" value="1"/>
</dbReference>
<evidence type="ECO:0000259" key="2">
    <source>
        <dbReference type="PROSITE" id="PS50850"/>
    </source>
</evidence>
<dbReference type="InterPro" id="IPR011701">
    <property type="entry name" value="MFS"/>
</dbReference>
<dbReference type="InterPro" id="IPR050327">
    <property type="entry name" value="Proton-linked_MCT"/>
</dbReference>
<feature type="transmembrane region" description="Helical" evidence="1">
    <location>
        <begin position="276"/>
        <end position="296"/>
    </location>
</feature>
<dbReference type="EMBL" id="UINC01029384">
    <property type="protein sequence ID" value="SVB12008.1"/>
    <property type="molecule type" value="Genomic_DNA"/>
</dbReference>
<organism evidence="3">
    <name type="scientific">marine metagenome</name>
    <dbReference type="NCBI Taxonomy" id="408172"/>
    <lineage>
        <taxon>unclassified sequences</taxon>
        <taxon>metagenomes</taxon>
        <taxon>ecological metagenomes</taxon>
    </lineage>
</organism>
<keyword evidence="1" id="KW-0472">Membrane</keyword>
<keyword evidence="1" id="KW-0812">Transmembrane</keyword>
<keyword evidence="1" id="KW-1133">Transmembrane helix</keyword>
<dbReference type="PANTHER" id="PTHR11360">
    <property type="entry name" value="MONOCARBOXYLATE TRANSPORTER"/>
    <property type="match status" value="1"/>
</dbReference>